<sequence>MRIESGLGGYSYQNRYVRTVTETEEIAAETTAAANPRRAGGPAFSSTLVSASLATALWSIDGGRRPIATAGSAEPVAEGGEAERSQLEQVEALYREFDSGEDAEG</sequence>
<dbReference type="OrthoDB" id="8370852at2"/>
<protein>
    <submittedName>
        <fullName evidence="1">Uncharacterized protein</fullName>
    </submittedName>
</protein>
<dbReference type="AlphaFoldDB" id="A0A4Q2T0B1"/>
<dbReference type="Proteomes" id="UP000291088">
    <property type="component" value="Unassembled WGS sequence"/>
</dbReference>
<evidence type="ECO:0000313" key="2">
    <source>
        <dbReference type="Proteomes" id="UP000291088"/>
    </source>
</evidence>
<name>A0A4Q2T0B1_9HYPH</name>
<organism evidence="1 2">
    <name type="scientific">Ciceribacter ferrooxidans</name>
    <dbReference type="NCBI Taxonomy" id="2509717"/>
    <lineage>
        <taxon>Bacteria</taxon>
        <taxon>Pseudomonadati</taxon>
        <taxon>Pseudomonadota</taxon>
        <taxon>Alphaproteobacteria</taxon>
        <taxon>Hyphomicrobiales</taxon>
        <taxon>Rhizobiaceae</taxon>
        <taxon>Ciceribacter</taxon>
    </lineage>
</organism>
<accession>A0A4Q2T0B1</accession>
<keyword evidence="2" id="KW-1185">Reference proteome</keyword>
<comment type="caution">
    <text evidence="1">The sequence shown here is derived from an EMBL/GenBank/DDBJ whole genome shotgun (WGS) entry which is preliminary data.</text>
</comment>
<reference evidence="1 2" key="1">
    <citation type="submission" date="2019-01" db="EMBL/GenBank/DDBJ databases">
        <authorList>
            <person name="Deng T."/>
        </authorList>
    </citation>
    <scope>NUCLEOTIDE SEQUENCE [LARGE SCALE GENOMIC DNA]</scope>
    <source>
        <strain evidence="1 2">F8825</strain>
    </source>
</reference>
<evidence type="ECO:0000313" key="1">
    <source>
        <dbReference type="EMBL" id="RYC12046.1"/>
    </source>
</evidence>
<dbReference type="EMBL" id="SDVB01000238">
    <property type="protein sequence ID" value="RYC12046.1"/>
    <property type="molecule type" value="Genomic_DNA"/>
</dbReference>
<gene>
    <name evidence="1" type="ORF">EUU22_13370</name>
</gene>
<proteinExistence type="predicted"/>
<dbReference type="RefSeq" id="WP_129332475.1">
    <property type="nucleotide sequence ID" value="NZ_SDVB01000238.1"/>
</dbReference>